<dbReference type="InterPro" id="IPR036396">
    <property type="entry name" value="Cyt_P450_sf"/>
</dbReference>
<dbReference type="SMART" id="SM01381">
    <property type="entry name" value="7TM_GPCR_Srsx"/>
    <property type="match status" value="1"/>
</dbReference>
<keyword evidence="15" id="KW-1185">Reference proteome</keyword>
<dbReference type="PANTHER" id="PTHR46533">
    <property type="entry name" value="ZINC FINGER MYND DOMAIN-CONTAINING PROTEIN 12"/>
    <property type="match status" value="1"/>
</dbReference>
<dbReference type="PROSITE" id="PS50262">
    <property type="entry name" value="G_PROTEIN_RECEP_F1_2"/>
    <property type="match status" value="1"/>
</dbReference>
<dbReference type="InterPro" id="IPR000276">
    <property type="entry name" value="GPCR_Rhodpsn"/>
</dbReference>
<dbReference type="CDD" id="cd00637">
    <property type="entry name" value="7tm_classA_rhodopsin-like"/>
    <property type="match status" value="1"/>
</dbReference>
<comment type="subcellular location">
    <subcellularLocation>
        <location evidence="1">Membrane</location>
    </subcellularLocation>
</comment>
<evidence type="ECO:0000256" key="8">
    <source>
        <dbReference type="ARBA" id="ARBA00023136"/>
    </source>
</evidence>
<evidence type="ECO:0000313" key="14">
    <source>
        <dbReference type="EMBL" id="CAH3190411.1"/>
    </source>
</evidence>
<feature type="transmembrane region" description="Helical" evidence="11">
    <location>
        <begin position="1122"/>
        <end position="1146"/>
    </location>
</feature>
<dbReference type="Gene3D" id="1.20.1070.10">
    <property type="entry name" value="Rhodopsin 7-helix transmembrane proteins"/>
    <property type="match status" value="1"/>
</dbReference>
<dbReference type="PROSITE" id="PS50865">
    <property type="entry name" value="ZF_MYND_2"/>
    <property type="match status" value="1"/>
</dbReference>
<evidence type="ECO:0000256" key="5">
    <source>
        <dbReference type="ARBA" id="ARBA00022771"/>
    </source>
</evidence>
<keyword evidence="4" id="KW-0479">Metal-binding</keyword>
<evidence type="ECO:0000256" key="6">
    <source>
        <dbReference type="ARBA" id="ARBA00022833"/>
    </source>
</evidence>
<evidence type="ECO:0000256" key="7">
    <source>
        <dbReference type="ARBA" id="ARBA00022989"/>
    </source>
</evidence>
<feature type="transmembrane region" description="Helical" evidence="11">
    <location>
        <begin position="1067"/>
        <end position="1092"/>
    </location>
</feature>
<dbReference type="Gene3D" id="6.10.140.2220">
    <property type="match status" value="1"/>
</dbReference>
<dbReference type="PROSITE" id="PS00086">
    <property type="entry name" value="CYTOCHROME_P450"/>
    <property type="match status" value="1"/>
</dbReference>
<dbReference type="PROSITE" id="PS00237">
    <property type="entry name" value="G_PROTEIN_RECEP_F1_1"/>
    <property type="match status" value="1"/>
</dbReference>
<dbReference type="InterPro" id="IPR002893">
    <property type="entry name" value="Znf_MYND"/>
</dbReference>
<evidence type="ECO:0000256" key="9">
    <source>
        <dbReference type="PROSITE-ProRule" id="PRU00134"/>
    </source>
</evidence>
<dbReference type="PRINTS" id="PR00237">
    <property type="entry name" value="GPCRRHODOPSN"/>
</dbReference>
<dbReference type="Pfam" id="PF00067">
    <property type="entry name" value="p450"/>
    <property type="match status" value="1"/>
</dbReference>
<feature type="transmembrane region" description="Helical" evidence="11">
    <location>
        <begin position="1158"/>
        <end position="1179"/>
    </location>
</feature>
<keyword evidence="5 9" id="KW-0863">Zinc-finger</keyword>
<dbReference type="InterPro" id="IPR011990">
    <property type="entry name" value="TPR-like_helical_dom_sf"/>
</dbReference>
<dbReference type="Pfam" id="PF01753">
    <property type="entry name" value="zf-MYND"/>
    <property type="match status" value="1"/>
</dbReference>
<dbReference type="SUPFAM" id="SSF48264">
    <property type="entry name" value="Cytochrome P450"/>
    <property type="match status" value="1"/>
</dbReference>
<dbReference type="PROSITE" id="PS01360">
    <property type="entry name" value="ZF_MYND_1"/>
    <property type="match status" value="1"/>
</dbReference>
<keyword evidence="8 11" id="KW-0472">Membrane</keyword>
<comment type="similarity">
    <text evidence="10">Belongs to the G-protein coupled receptor 1 family.</text>
</comment>
<evidence type="ECO:0000256" key="2">
    <source>
        <dbReference type="ARBA" id="ARBA00010617"/>
    </source>
</evidence>
<evidence type="ECO:0000259" key="13">
    <source>
        <dbReference type="PROSITE" id="PS50865"/>
    </source>
</evidence>
<evidence type="ECO:0000256" key="11">
    <source>
        <dbReference type="SAM" id="Phobius"/>
    </source>
</evidence>
<comment type="caution">
    <text evidence="14">The sequence shown here is derived from an EMBL/GenBank/DDBJ whole genome shotgun (WGS) entry which is preliminary data.</text>
</comment>
<evidence type="ECO:0000259" key="12">
    <source>
        <dbReference type="PROSITE" id="PS50262"/>
    </source>
</evidence>
<feature type="transmembrane region" description="Helical" evidence="11">
    <location>
        <begin position="1020"/>
        <end position="1039"/>
    </location>
</feature>
<keyword evidence="10" id="KW-0675">Receptor</keyword>
<dbReference type="SUPFAM" id="SSF144232">
    <property type="entry name" value="HIT/MYND zinc finger-like"/>
    <property type="match status" value="1"/>
</dbReference>
<dbReference type="CDD" id="cd11054">
    <property type="entry name" value="CYP24A1-like"/>
    <property type="match status" value="1"/>
</dbReference>
<reference evidence="14 15" key="1">
    <citation type="submission" date="2022-05" db="EMBL/GenBank/DDBJ databases">
        <authorList>
            <consortium name="Genoscope - CEA"/>
            <person name="William W."/>
        </authorList>
    </citation>
    <scope>NUCLEOTIDE SEQUENCE [LARGE SCALE GENOMIC DNA]</scope>
</reference>
<dbReference type="Gene3D" id="1.25.40.10">
    <property type="entry name" value="Tetratricopeptide repeat domain"/>
    <property type="match status" value="1"/>
</dbReference>
<gene>
    <name evidence="14" type="ORF">PEVE_00020453</name>
</gene>
<evidence type="ECO:0000256" key="4">
    <source>
        <dbReference type="ARBA" id="ARBA00022723"/>
    </source>
</evidence>
<sequence>MNTINPLANPKGVKLLCELCQKPAFLQCTECRVTYYCSTEHQKADWLGIHEKICQLLIALRTPIPFLGSEEERQHRKQQQIVRQKQMIELCRTEGQKLLFEGRYDRVVPAALESLKFSIEVYGLSSIELVPSYLILGEASIGLGRLSQAEEYLAQAQWTVLKTPECTDDIKSKLFRNLGLLYAAQGNYPDALSQLADDIYHSSRVHGTDDIRTSGGYFHMANVFYRQSKLDIAFSLYNQNVMFEYERNFVFNIFFVMAYLATSVKLTAAKVAYLPSRYPRLFIFRATRMALSSTVHHSSDAGAANSIKTLADLPGPLNLPIIKSAWTVLLLGFSGEPLGKRMLPLQAEGIKKYGKIYLIEIPDFKAVQLSDPADVEAVLRNEPKYPQRFRSPMFDYYREKSKKKPGVFFANGTVWHNYRSVISKRMLRPVEVADYSSAFNEIVSTFCDRVKNIRERPGSEREYEVKGLDNELFKWSFESVAEMLFDKRFGCLDAQVNEDAQAFITAIGEFLEQTMASIFYPIWLVKIFEPKPVKKMFDNFDKMYDYAEMFIEQRLKENPEKQAILRQEVLSVLGEQSHASPDTIAQMPYLRAWVRETLRLYPPLTILSRIASKDLSLSGYHIPAGTELHMHIYHMSRDENVFLQPTTFRPERWLRDKKDNLKSNMFNEATEVFSSLPFGFGMRMCIGRRIAELELHLLLARIVQQFEIRYPPGAELVEPFIRGILIPDRPVRVKKKSEFSQQQFNVTDIWYEHLSRLLRQRTKTPAKPSGIGPAFNSGLPTDFEILDEAQEAEAIQVINAILDLREQQSVQTPAVMCKIYFTTAMLQYILGDMPKAKEFGIKARTACENTVSSDDEAMKNVVEFLKAVERSFLNTTARPEQRNGAVEECFVRDSTAVKLVHVMTYCILVIVSLCGNSAIITVVWKVRRMRKTINFFIVNMCIADLLITLYMPRSISVSFTGYRWLVGGILGLIFCKFSVFMHQTAIAVSIFTVIAISCDRFFAVVFPLKTFITKKICQIIIAFTWILSAAIRLPMLYGLEVTVGKNGYLGCLLSLDDAFYKGAEKSYYQFTLIGLFAVPLSVIAILYSGIFISLRLRKSPGEVVPRGAGREHRRDAVIMKKVLRMVFIVVVVFVLCWLLFFIQLILFSYKIRVPCEVLFWRLFLAHLNSGINPILYLALNENYREGVKNLIRRW</sequence>
<evidence type="ECO:0000256" key="3">
    <source>
        <dbReference type="ARBA" id="ARBA00022692"/>
    </source>
</evidence>
<protein>
    <recommendedName>
        <fullName evidence="16">MYND-type domain-containing protein</fullName>
    </recommendedName>
</protein>
<keyword evidence="10" id="KW-0297">G-protein coupled receptor</keyword>
<name>A0ABN8SJK0_9CNID</name>
<keyword evidence="3 10" id="KW-0812">Transmembrane</keyword>
<organism evidence="14 15">
    <name type="scientific">Porites evermanni</name>
    <dbReference type="NCBI Taxonomy" id="104178"/>
    <lineage>
        <taxon>Eukaryota</taxon>
        <taxon>Metazoa</taxon>
        <taxon>Cnidaria</taxon>
        <taxon>Anthozoa</taxon>
        <taxon>Hexacorallia</taxon>
        <taxon>Scleractinia</taxon>
        <taxon>Fungiina</taxon>
        <taxon>Poritidae</taxon>
        <taxon>Porites</taxon>
    </lineage>
</organism>
<feature type="transmembrane region" description="Helical" evidence="11">
    <location>
        <begin position="986"/>
        <end position="1008"/>
    </location>
</feature>
<evidence type="ECO:0008006" key="16">
    <source>
        <dbReference type="Google" id="ProtNLM"/>
    </source>
</evidence>
<dbReference type="PANTHER" id="PTHR46533:SF1">
    <property type="entry name" value="ZINC FINGER MYND DOMAIN-CONTAINING PROTEIN 12"/>
    <property type="match status" value="1"/>
</dbReference>
<accession>A0ABN8SJK0</accession>
<keyword evidence="6" id="KW-0862">Zinc</keyword>
<dbReference type="SUPFAM" id="SSF48452">
    <property type="entry name" value="TPR-like"/>
    <property type="match status" value="1"/>
</dbReference>
<dbReference type="Gene3D" id="1.10.630.10">
    <property type="entry name" value="Cytochrome P450"/>
    <property type="match status" value="2"/>
</dbReference>
<feature type="domain" description="MYND-type" evidence="13">
    <location>
        <begin position="17"/>
        <end position="54"/>
    </location>
</feature>
<evidence type="ECO:0000256" key="10">
    <source>
        <dbReference type="RuleBase" id="RU000688"/>
    </source>
</evidence>
<dbReference type="InterPro" id="IPR053248">
    <property type="entry name" value="Zinc_finger_MYND_domain"/>
</dbReference>
<keyword evidence="7 11" id="KW-1133">Transmembrane helix</keyword>
<dbReference type="Pfam" id="PF00001">
    <property type="entry name" value="7tm_1"/>
    <property type="match status" value="1"/>
</dbReference>
<feature type="non-terminal residue" evidence="14">
    <location>
        <position position="1194"/>
    </location>
</feature>
<evidence type="ECO:0000256" key="1">
    <source>
        <dbReference type="ARBA" id="ARBA00004370"/>
    </source>
</evidence>
<dbReference type="EMBL" id="CALNXI010002741">
    <property type="protein sequence ID" value="CAH3190411.1"/>
    <property type="molecule type" value="Genomic_DNA"/>
</dbReference>
<dbReference type="InterPro" id="IPR001128">
    <property type="entry name" value="Cyt_P450"/>
</dbReference>
<dbReference type="InterPro" id="IPR017452">
    <property type="entry name" value="GPCR_Rhodpsn_7TM"/>
</dbReference>
<feature type="domain" description="G-protein coupled receptors family 1 profile" evidence="12">
    <location>
        <begin position="915"/>
        <end position="1176"/>
    </location>
</feature>
<evidence type="ECO:0000313" key="15">
    <source>
        <dbReference type="Proteomes" id="UP001159427"/>
    </source>
</evidence>
<feature type="transmembrane region" description="Helical" evidence="11">
    <location>
        <begin position="932"/>
        <end position="950"/>
    </location>
</feature>
<dbReference type="Proteomes" id="UP001159427">
    <property type="component" value="Unassembled WGS sequence"/>
</dbReference>
<keyword evidence="10" id="KW-0807">Transducer</keyword>
<feature type="transmembrane region" description="Helical" evidence="11">
    <location>
        <begin position="902"/>
        <end position="926"/>
    </location>
</feature>
<dbReference type="SUPFAM" id="SSF81321">
    <property type="entry name" value="Family A G protein-coupled receptor-like"/>
    <property type="match status" value="1"/>
</dbReference>
<proteinExistence type="inferred from homology"/>
<comment type="similarity">
    <text evidence="2">Belongs to the cytochrome P450 family.</text>
</comment>
<dbReference type="InterPro" id="IPR017972">
    <property type="entry name" value="Cyt_P450_CS"/>
</dbReference>